<comment type="caution">
    <text evidence="2">The sequence shown here is derived from an EMBL/GenBank/DDBJ whole genome shotgun (WGS) entry which is preliminary data.</text>
</comment>
<dbReference type="AlphaFoldDB" id="A0AAV5AXS7"/>
<keyword evidence="1" id="KW-1133">Transmembrane helix</keyword>
<reference evidence="2 5" key="1">
    <citation type="submission" date="2021-11" db="EMBL/GenBank/DDBJ databases">
        <title>Draft genome sequence of Capnocytophaga sp. strain KC07075 isolated from cat oral cavity.</title>
        <authorList>
            <person name="Suzuki M."/>
            <person name="Imaoka K."/>
            <person name="Kimura M."/>
            <person name="Morikawa S."/>
            <person name="Maeda K."/>
        </authorList>
    </citation>
    <scope>NUCLEOTIDE SEQUENCE</scope>
    <source>
        <strain evidence="2">KC07075</strain>
        <strain evidence="3 5">KC07079</strain>
    </source>
</reference>
<accession>A0AAV5AXS7</accession>
<feature type="transmembrane region" description="Helical" evidence="1">
    <location>
        <begin position="45"/>
        <end position="61"/>
    </location>
</feature>
<feature type="transmembrane region" description="Helical" evidence="1">
    <location>
        <begin position="67"/>
        <end position="88"/>
    </location>
</feature>
<organism evidence="2 4">
    <name type="scientific">Capnocytophaga catalasegens</name>
    <dbReference type="NCBI Taxonomy" id="1004260"/>
    <lineage>
        <taxon>Bacteria</taxon>
        <taxon>Pseudomonadati</taxon>
        <taxon>Bacteroidota</taxon>
        <taxon>Flavobacteriia</taxon>
        <taxon>Flavobacteriales</taxon>
        <taxon>Flavobacteriaceae</taxon>
        <taxon>Capnocytophaga</taxon>
    </lineage>
</organism>
<protein>
    <submittedName>
        <fullName evidence="2">Uncharacterized protein</fullName>
    </submittedName>
</protein>
<dbReference type="EMBL" id="BQKB01000023">
    <property type="protein sequence ID" value="GJM52983.1"/>
    <property type="molecule type" value="Genomic_DNA"/>
</dbReference>
<evidence type="ECO:0000256" key="1">
    <source>
        <dbReference type="SAM" id="Phobius"/>
    </source>
</evidence>
<evidence type="ECO:0000313" key="4">
    <source>
        <dbReference type="Proteomes" id="UP001207736"/>
    </source>
</evidence>
<name>A0AAV5AXS7_9FLAO</name>
<evidence type="ECO:0000313" key="5">
    <source>
        <dbReference type="Proteomes" id="UP001208692"/>
    </source>
</evidence>
<proteinExistence type="predicted"/>
<dbReference type="Proteomes" id="UP001207736">
    <property type="component" value="Unassembled WGS sequence"/>
</dbReference>
<keyword evidence="1" id="KW-0812">Transmembrane</keyword>
<dbReference type="EMBL" id="BQKA01000013">
    <property type="protein sequence ID" value="GJM49818.1"/>
    <property type="molecule type" value="Genomic_DNA"/>
</dbReference>
<feature type="transmembrane region" description="Helical" evidence="1">
    <location>
        <begin position="12"/>
        <end position="33"/>
    </location>
</feature>
<evidence type="ECO:0000313" key="2">
    <source>
        <dbReference type="EMBL" id="GJM49818.1"/>
    </source>
</evidence>
<gene>
    <name evidence="2" type="ORF">RCZ15_07930</name>
    <name evidence="3" type="ORF">RCZ16_13000</name>
</gene>
<keyword evidence="1" id="KW-0472">Membrane</keyword>
<sequence>MSIVAKNFGMYFLIVCLLLILLYIGLYPTLWIYDDGIDHSERAKFCMLIFDVVFFSYFFWAKAEFGVFTLILTFLVSAFFITILLTFLNKFAEKKKS</sequence>
<keyword evidence="5" id="KW-1185">Reference proteome</keyword>
<dbReference type="Proteomes" id="UP001208692">
    <property type="component" value="Unassembled WGS sequence"/>
</dbReference>
<evidence type="ECO:0000313" key="3">
    <source>
        <dbReference type="EMBL" id="GJM52983.1"/>
    </source>
</evidence>